<name>A0AAV5STJ9_9BILA</name>
<evidence type="ECO:0000313" key="1">
    <source>
        <dbReference type="EMBL" id="GMS86122.1"/>
    </source>
</evidence>
<sequence length="155" mass="17839">SCQHKYHRSCLMHLADLACLQYAVEILCCYCRTPSTAVIDEDGVKIPLSFPFETNSDDWGAIENESSELLEYRTIKIIEIFESLANQKRLALREGRSLEYTRDLDEEMEKYKKRYLSLVDFRLIVIEKEEIERISQEAAAATAEELDAAGPPEEL</sequence>
<comment type="caution">
    <text evidence="1">The sequence shown here is derived from an EMBL/GenBank/DDBJ whole genome shotgun (WGS) entry which is preliminary data.</text>
</comment>
<accession>A0AAV5STJ9</accession>
<organism evidence="1 3">
    <name type="scientific">Pristionchus entomophagus</name>
    <dbReference type="NCBI Taxonomy" id="358040"/>
    <lineage>
        <taxon>Eukaryota</taxon>
        <taxon>Metazoa</taxon>
        <taxon>Ecdysozoa</taxon>
        <taxon>Nematoda</taxon>
        <taxon>Chromadorea</taxon>
        <taxon>Rhabditida</taxon>
        <taxon>Rhabditina</taxon>
        <taxon>Diplogasteromorpha</taxon>
        <taxon>Diplogasteroidea</taxon>
        <taxon>Neodiplogasteridae</taxon>
        <taxon>Pristionchus</taxon>
    </lineage>
</organism>
<dbReference type="Proteomes" id="UP001432027">
    <property type="component" value="Unassembled WGS sequence"/>
</dbReference>
<reference evidence="1" key="1">
    <citation type="submission" date="2023-10" db="EMBL/GenBank/DDBJ databases">
        <title>Genome assembly of Pristionchus species.</title>
        <authorList>
            <person name="Yoshida K."/>
            <person name="Sommer R.J."/>
        </authorList>
    </citation>
    <scope>NUCLEOTIDE SEQUENCE</scope>
    <source>
        <strain evidence="1">RS0144</strain>
    </source>
</reference>
<evidence type="ECO:0000313" key="2">
    <source>
        <dbReference type="EMBL" id="GMS86125.1"/>
    </source>
</evidence>
<keyword evidence="3" id="KW-1185">Reference proteome</keyword>
<protein>
    <submittedName>
        <fullName evidence="1">Uncharacterized protein</fullName>
    </submittedName>
</protein>
<dbReference type="EMBL" id="BTSX01000002">
    <property type="protein sequence ID" value="GMS86125.1"/>
    <property type="molecule type" value="Genomic_DNA"/>
</dbReference>
<evidence type="ECO:0000313" key="3">
    <source>
        <dbReference type="Proteomes" id="UP001432027"/>
    </source>
</evidence>
<dbReference type="AlphaFoldDB" id="A0AAV5STJ9"/>
<proteinExistence type="predicted"/>
<gene>
    <name evidence="1" type="ORF">PENTCL1PPCAC_8297</name>
    <name evidence="2" type="ORF">PENTCL1PPCAC_8300</name>
</gene>
<feature type="non-terminal residue" evidence="1">
    <location>
        <position position="1"/>
    </location>
</feature>
<dbReference type="EMBL" id="BTSX01000002">
    <property type="protein sequence ID" value="GMS86122.1"/>
    <property type="molecule type" value="Genomic_DNA"/>
</dbReference>